<evidence type="ECO:0000313" key="1">
    <source>
        <dbReference type="EMBL" id="GAA1798234.1"/>
    </source>
</evidence>
<protein>
    <submittedName>
        <fullName evidence="1">Uncharacterized protein</fullName>
    </submittedName>
</protein>
<gene>
    <name evidence="1" type="ORF">GCM10009749_02330</name>
</gene>
<reference evidence="1 2" key="1">
    <citation type="journal article" date="2019" name="Int. J. Syst. Evol. Microbiol.">
        <title>The Global Catalogue of Microorganisms (GCM) 10K type strain sequencing project: providing services to taxonomists for standard genome sequencing and annotation.</title>
        <authorList>
            <consortium name="The Broad Institute Genomics Platform"/>
            <consortium name="The Broad Institute Genome Sequencing Center for Infectious Disease"/>
            <person name="Wu L."/>
            <person name="Ma J."/>
        </authorList>
    </citation>
    <scope>NUCLEOTIDE SEQUENCE [LARGE SCALE GENOMIC DNA]</scope>
    <source>
        <strain evidence="1 2">JCM 14322</strain>
    </source>
</reference>
<sequence length="227" mass="23181">MRGAHLRTELTYVTAGAVAAVILAGALPANADEGEPGEVLVATVAEAVPELVEDAVHLANTTSGVEAVLENGEVSLPESSNEPIQVEAADGAEFSFTLPEAGSSEAGVSDGAASYDHGDGSSSVVLVNPDASVTITSVIEGPDAPSTFSYEYDVTLEQFEDGGVVGYDAAGELAVTIALPWALDANGNKVDTWYPVAGNTLTQHVAHRAEGVAYPVVADPLNYGRAL</sequence>
<name>A0ABN2LVB6_9MICO</name>
<evidence type="ECO:0000313" key="2">
    <source>
        <dbReference type="Proteomes" id="UP001500002"/>
    </source>
</evidence>
<dbReference type="Proteomes" id="UP001500002">
    <property type="component" value="Unassembled WGS sequence"/>
</dbReference>
<comment type="caution">
    <text evidence="1">The sequence shown here is derived from an EMBL/GenBank/DDBJ whole genome shotgun (WGS) entry which is preliminary data.</text>
</comment>
<accession>A0ABN2LVB6</accession>
<organism evidence="1 2">
    <name type="scientific">Agromyces neolithicus</name>
    <dbReference type="NCBI Taxonomy" id="269420"/>
    <lineage>
        <taxon>Bacteria</taxon>
        <taxon>Bacillati</taxon>
        <taxon>Actinomycetota</taxon>
        <taxon>Actinomycetes</taxon>
        <taxon>Micrococcales</taxon>
        <taxon>Microbacteriaceae</taxon>
        <taxon>Agromyces</taxon>
    </lineage>
</organism>
<proteinExistence type="predicted"/>
<keyword evidence="2" id="KW-1185">Reference proteome</keyword>
<dbReference type="EMBL" id="BAAANJ010000001">
    <property type="protein sequence ID" value="GAA1798234.1"/>
    <property type="molecule type" value="Genomic_DNA"/>
</dbReference>